<evidence type="ECO:0000256" key="8">
    <source>
        <dbReference type="ARBA" id="ARBA00023315"/>
    </source>
</evidence>
<dbReference type="RefSeq" id="WP_059071534.1">
    <property type="nucleotide sequence ID" value="NZ_LNAL01000008.1"/>
</dbReference>
<evidence type="ECO:0000256" key="4">
    <source>
        <dbReference type="ARBA" id="ARBA00022692"/>
    </source>
</evidence>
<dbReference type="Pfam" id="PF18927">
    <property type="entry name" value="CrtO"/>
    <property type="match status" value="1"/>
</dbReference>
<dbReference type="OrthoDB" id="883215at2"/>
<evidence type="ECO:0000256" key="13">
    <source>
        <dbReference type="SAM" id="Phobius"/>
    </source>
</evidence>
<evidence type="ECO:0000256" key="1">
    <source>
        <dbReference type="ARBA" id="ARBA00004162"/>
    </source>
</evidence>
<accession>A0A9X0L2U4</accession>
<comment type="pathway">
    <text evidence="9">Carotenoid biosynthesis; staphyloxanthin biosynthesis; staphyloxanthin from farnesyl diphosphate: step 5/5.</text>
</comment>
<comment type="caution">
    <text evidence="14">The sequence shown here is derived from an EMBL/GenBank/DDBJ whole genome shotgun (WGS) entry which is preliminary data.</text>
</comment>
<evidence type="ECO:0000256" key="7">
    <source>
        <dbReference type="ARBA" id="ARBA00023136"/>
    </source>
</evidence>
<keyword evidence="4 13" id="KW-0812">Transmembrane</keyword>
<evidence type="ECO:0000256" key="10">
    <source>
        <dbReference type="ARBA" id="ARBA00023603"/>
    </source>
</evidence>
<organism evidence="14 15">
    <name type="scientific">Solirubrum puertoriconensis</name>
    <dbReference type="NCBI Taxonomy" id="1751427"/>
    <lineage>
        <taxon>Bacteria</taxon>
        <taxon>Pseudomonadati</taxon>
        <taxon>Bacteroidota</taxon>
        <taxon>Cytophagia</taxon>
        <taxon>Cytophagales</taxon>
    </lineage>
</organism>
<dbReference type="InterPro" id="IPR044021">
    <property type="entry name" value="CrtO"/>
</dbReference>
<evidence type="ECO:0000313" key="14">
    <source>
        <dbReference type="EMBL" id="KUG05840.1"/>
    </source>
</evidence>
<evidence type="ECO:0000256" key="5">
    <source>
        <dbReference type="ARBA" id="ARBA00022729"/>
    </source>
</evidence>
<dbReference type="GO" id="GO:0016746">
    <property type="term" value="F:acyltransferase activity"/>
    <property type="evidence" value="ECO:0007669"/>
    <property type="project" value="UniProtKB-KW"/>
</dbReference>
<evidence type="ECO:0000256" key="12">
    <source>
        <dbReference type="ARBA" id="ARBA00025324"/>
    </source>
</evidence>
<sequence length="195" mass="22303">MASERRKAVRLAAWYNAVPNVLWSVLGFAPVVTFGYGYMERTWLYGLVTLSLLVYLLPIPWLQRLQLSQSAGVYRRLGVHRLNRITQNGTLVNARLRQRFPAFRQVQGRASAARYVRASYHLERFHLVLLVFFLGCTLYAAAHGYWGWALLLLLANIGYNLYPIWLQQYLRLRLRAAAGQHEQGAGAAEINKAVL</sequence>
<comment type="subcellular location">
    <subcellularLocation>
        <location evidence="1">Cell membrane</location>
        <topology evidence="1">Single-pass membrane protein</topology>
    </subcellularLocation>
</comment>
<dbReference type="Proteomes" id="UP000054223">
    <property type="component" value="Unassembled WGS sequence"/>
</dbReference>
<comment type="similarity">
    <text evidence="10">Belongs to the acyltransferase CrtO family.</text>
</comment>
<dbReference type="AlphaFoldDB" id="A0A9X0L2U4"/>
<keyword evidence="6 13" id="KW-1133">Transmembrane helix</keyword>
<evidence type="ECO:0000256" key="9">
    <source>
        <dbReference type="ARBA" id="ARBA00023588"/>
    </source>
</evidence>
<evidence type="ECO:0000313" key="15">
    <source>
        <dbReference type="Proteomes" id="UP000054223"/>
    </source>
</evidence>
<evidence type="ECO:0000256" key="2">
    <source>
        <dbReference type="ARBA" id="ARBA00022475"/>
    </source>
</evidence>
<feature type="transmembrane region" description="Helical" evidence="13">
    <location>
        <begin position="12"/>
        <end position="36"/>
    </location>
</feature>
<reference evidence="14 15" key="1">
    <citation type="submission" date="2015-11" db="EMBL/GenBank/DDBJ databases">
        <title>Solirubrum puertoriconensis gen. nov. an environmental bacteria isolated in Puerto Rico.</title>
        <authorList>
            <person name="Cuebas-Irizarry M.F."/>
            <person name="Montalvo-Rodriguez R."/>
        </authorList>
    </citation>
    <scope>NUCLEOTIDE SEQUENCE [LARGE SCALE GENOMIC DNA]</scope>
    <source>
        <strain evidence="14 15">MC1A</strain>
    </source>
</reference>
<dbReference type="EMBL" id="LNAL01000008">
    <property type="protein sequence ID" value="KUG05840.1"/>
    <property type="molecule type" value="Genomic_DNA"/>
</dbReference>
<dbReference type="GO" id="GO:0005886">
    <property type="term" value="C:plasma membrane"/>
    <property type="evidence" value="ECO:0007669"/>
    <property type="project" value="UniProtKB-SubCell"/>
</dbReference>
<feature type="transmembrane region" description="Helical" evidence="13">
    <location>
        <begin position="124"/>
        <end position="142"/>
    </location>
</feature>
<keyword evidence="5" id="KW-0732">Signal</keyword>
<feature type="transmembrane region" description="Helical" evidence="13">
    <location>
        <begin position="148"/>
        <end position="166"/>
    </location>
</feature>
<keyword evidence="15" id="KW-1185">Reference proteome</keyword>
<keyword evidence="3" id="KW-0808">Transferase</keyword>
<comment type="function">
    <text evidence="12">Catalyzes the acylation of glycosyl-4,4'-diaponeurosporenoate, i.e. the esterification of glucose at the C6'' position with the carboxyl group of the C(15) fatty acid 12-methyltetradecanoic acid, to yield staphyloxanthin. This is the last step in the biosynthesis of this orange pigment, present in most staphylococci strains.</text>
</comment>
<proteinExistence type="inferred from homology"/>
<keyword evidence="8" id="KW-0012">Acyltransferase</keyword>
<name>A0A9X0L2U4_SOLP1</name>
<gene>
    <name evidence="14" type="ORF">ASU33_00170</name>
</gene>
<protein>
    <recommendedName>
        <fullName evidence="11">Glycosyl-4,4'-diaponeurosporenoate acyltransferase</fullName>
    </recommendedName>
</protein>
<evidence type="ECO:0000256" key="3">
    <source>
        <dbReference type="ARBA" id="ARBA00022679"/>
    </source>
</evidence>
<evidence type="ECO:0000256" key="6">
    <source>
        <dbReference type="ARBA" id="ARBA00022989"/>
    </source>
</evidence>
<evidence type="ECO:0000256" key="11">
    <source>
        <dbReference type="ARBA" id="ARBA00023667"/>
    </source>
</evidence>
<keyword evidence="7 13" id="KW-0472">Membrane</keyword>
<feature type="transmembrane region" description="Helical" evidence="13">
    <location>
        <begin position="42"/>
        <end position="62"/>
    </location>
</feature>
<keyword evidence="2" id="KW-1003">Cell membrane</keyword>